<dbReference type="Proteomes" id="UP000257109">
    <property type="component" value="Unassembled WGS sequence"/>
</dbReference>
<comment type="caution">
    <text evidence="1">The sequence shown here is derived from an EMBL/GenBank/DDBJ whole genome shotgun (WGS) entry which is preliminary data.</text>
</comment>
<protein>
    <submittedName>
        <fullName evidence="1">Uncharacterized protein</fullName>
    </submittedName>
</protein>
<gene>
    <name evidence="1" type="ORF">CR513_41244</name>
</gene>
<name>A0A371FJJ2_MUCPR</name>
<reference evidence="1" key="1">
    <citation type="submission" date="2018-05" db="EMBL/GenBank/DDBJ databases">
        <title>Draft genome of Mucuna pruriens seed.</title>
        <authorList>
            <person name="Nnadi N.E."/>
            <person name="Vos R."/>
            <person name="Hasami M.H."/>
            <person name="Devisetty U.K."/>
            <person name="Aguiy J.C."/>
        </authorList>
    </citation>
    <scope>NUCLEOTIDE SEQUENCE [LARGE SCALE GENOMIC DNA]</scope>
    <source>
        <strain evidence="1">JCA_2017</strain>
    </source>
</reference>
<proteinExistence type="predicted"/>
<feature type="non-terminal residue" evidence="1">
    <location>
        <position position="1"/>
    </location>
</feature>
<keyword evidence="2" id="KW-1185">Reference proteome</keyword>
<dbReference type="EMBL" id="QJKJ01008855">
    <property type="protein sequence ID" value="RDX78479.1"/>
    <property type="molecule type" value="Genomic_DNA"/>
</dbReference>
<evidence type="ECO:0000313" key="2">
    <source>
        <dbReference type="Proteomes" id="UP000257109"/>
    </source>
</evidence>
<organism evidence="1 2">
    <name type="scientific">Mucuna pruriens</name>
    <name type="common">Velvet bean</name>
    <name type="synonym">Dolichos pruriens</name>
    <dbReference type="NCBI Taxonomy" id="157652"/>
    <lineage>
        <taxon>Eukaryota</taxon>
        <taxon>Viridiplantae</taxon>
        <taxon>Streptophyta</taxon>
        <taxon>Embryophyta</taxon>
        <taxon>Tracheophyta</taxon>
        <taxon>Spermatophyta</taxon>
        <taxon>Magnoliopsida</taxon>
        <taxon>eudicotyledons</taxon>
        <taxon>Gunneridae</taxon>
        <taxon>Pentapetalae</taxon>
        <taxon>rosids</taxon>
        <taxon>fabids</taxon>
        <taxon>Fabales</taxon>
        <taxon>Fabaceae</taxon>
        <taxon>Papilionoideae</taxon>
        <taxon>50 kb inversion clade</taxon>
        <taxon>NPAAA clade</taxon>
        <taxon>indigoferoid/millettioid clade</taxon>
        <taxon>Phaseoleae</taxon>
        <taxon>Mucuna</taxon>
    </lineage>
</organism>
<dbReference type="OrthoDB" id="1747743at2759"/>
<sequence length="112" mass="12427">MRVARLILGLYKGVTRGIEKTFVASTLTSKGKRCHKSHYEGDLLMVRRLMGTLVGEDAKSQIENIFHSTCLFLDEIVVDKQVSLAITLGSYRDDIVCDVVPMDATSILLGRP</sequence>
<accession>A0A371FJJ2</accession>
<evidence type="ECO:0000313" key="1">
    <source>
        <dbReference type="EMBL" id="RDX78479.1"/>
    </source>
</evidence>
<dbReference type="AlphaFoldDB" id="A0A371FJJ2"/>